<dbReference type="GO" id="GO:0051865">
    <property type="term" value="P:protein autoubiquitination"/>
    <property type="evidence" value="ECO:0007669"/>
    <property type="project" value="TreeGrafter"/>
</dbReference>
<dbReference type="SMART" id="SM00184">
    <property type="entry name" value="RING"/>
    <property type="match status" value="1"/>
</dbReference>
<dbReference type="PANTHER" id="PTHR12109">
    <property type="entry name" value="RING FINGER PROTEIN 141-RELATED"/>
    <property type="match status" value="1"/>
</dbReference>
<dbReference type="Proteomes" id="UP001190700">
    <property type="component" value="Unassembled WGS sequence"/>
</dbReference>
<dbReference type="PANTHER" id="PTHR12109:SF3">
    <property type="entry name" value="RING FINGER PROTEIN 141"/>
    <property type="match status" value="1"/>
</dbReference>
<keyword evidence="3" id="KW-0862">Zinc</keyword>
<evidence type="ECO:0000256" key="3">
    <source>
        <dbReference type="ARBA" id="ARBA00022833"/>
    </source>
</evidence>
<accession>A0AAE0GZ67</accession>
<dbReference type="InterPro" id="IPR001841">
    <property type="entry name" value="Znf_RING"/>
</dbReference>
<protein>
    <recommendedName>
        <fullName evidence="5">RING-type domain-containing protein</fullName>
    </recommendedName>
</protein>
<evidence type="ECO:0000256" key="2">
    <source>
        <dbReference type="ARBA" id="ARBA00022771"/>
    </source>
</evidence>
<feature type="domain" description="RING-type" evidence="5">
    <location>
        <begin position="95"/>
        <end position="133"/>
    </location>
</feature>
<dbReference type="GO" id="GO:0004842">
    <property type="term" value="F:ubiquitin-protein transferase activity"/>
    <property type="evidence" value="ECO:0007669"/>
    <property type="project" value="TreeGrafter"/>
</dbReference>
<dbReference type="SUPFAM" id="SSF49879">
    <property type="entry name" value="SMAD/FHA domain"/>
    <property type="match status" value="1"/>
</dbReference>
<dbReference type="EMBL" id="LGRX02001090">
    <property type="protein sequence ID" value="KAK3286920.1"/>
    <property type="molecule type" value="Genomic_DNA"/>
</dbReference>
<keyword evidence="2 4" id="KW-0863">Zinc-finger</keyword>
<reference evidence="6 7" key="1">
    <citation type="journal article" date="2015" name="Genome Biol. Evol.">
        <title>Comparative Genomics of a Bacterivorous Green Alga Reveals Evolutionary Causalities and Consequences of Phago-Mixotrophic Mode of Nutrition.</title>
        <authorList>
            <person name="Burns J.A."/>
            <person name="Paasch A."/>
            <person name="Narechania A."/>
            <person name="Kim E."/>
        </authorList>
    </citation>
    <scope>NUCLEOTIDE SEQUENCE [LARGE SCALE GENOMIC DNA]</scope>
    <source>
        <strain evidence="6 7">PLY_AMNH</strain>
    </source>
</reference>
<dbReference type="SUPFAM" id="SSF57850">
    <property type="entry name" value="RING/U-box"/>
    <property type="match status" value="1"/>
</dbReference>
<keyword evidence="1" id="KW-0479">Metal-binding</keyword>
<dbReference type="InterPro" id="IPR047126">
    <property type="entry name" value="RNF141-like"/>
</dbReference>
<dbReference type="Pfam" id="PF00097">
    <property type="entry name" value="zf-C3HC4"/>
    <property type="match status" value="1"/>
</dbReference>
<dbReference type="Gene3D" id="3.30.40.10">
    <property type="entry name" value="Zinc/RING finger domain, C3HC4 (zinc finger)"/>
    <property type="match status" value="1"/>
</dbReference>
<dbReference type="PROSITE" id="PS00518">
    <property type="entry name" value="ZF_RING_1"/>
    <property type="match status" value="1"/>
</dbReference>
<dbReference type="GO" id="GO:0008270">
    <property type="term" value="F:zinc ion binding"/>
    <property type="evidence" value="ECO:0007669"/>
    <property type="project" value="UniProtKB-KW"/>
</dbReference>
<dbReference type="PROSITE" id="PS50089">
    <property type="entry name" value="ZF_RING_2"/>
    <property type="match status" value="1"/>
</dbReference>
<name>A0AAE0GZ67_9CHLO</name>
<dbReference type="AlphaFoldDB" id="A0AAE0GZ67"/>
<proteinExistence type="predicted"/>
<comment type="caution">
    <text evidence="6">The sequence shown here is derived from an EMBL/GenBank/DDBJ whole genome shotgun (WGS) entry which is preliminary data.</text>
</comment>
<evidence type="ECO:0000313" key="6">
    <source>
        <dbReference type="EMBL" id="KAK3286920.1"/>
    </source>
</evidence>
<evidence type="ECO:0000256" key="4">
    <source>
        <dbReference type="PROSITE-ProRule" id="PRU00175"/>
    </source>
</evidence>
<evidence type="ECO:0000259" key="5">
    <source>
        <dbReference type="PROSITE" id="PS50089"/>
    </source>
</evidence>
<evidence type="ECO:0000256" key="1">
    <source>
        <dbReference type="ARBA" id="ARBA00022723"/>
    </source>
</evidence>
<dbReference type="InterPro" id="IPR018957">
    <property type="entry name" value="Znf_C3HC4_RING-type"/>
</dbReference>
<sequence>MEILPNGEYAYFLGDKQATNGCYVESVKIPLGETRPITHGTIISFGGLKDVTKPDGSSQRNPFRFRFSLGPALSFPSELPRRTRTMEELKEDCICPVCKEDMVDAHILPCTHSFCGACIWTWAQTRNTCPKCRSFFDAPIENRLLEDSLELATKSESLPKAVVEERKKRKIECVQERMRLKRMRPETTTTFANFRRNVARVVLYANMRSRFLEPVVAPPDRE</sequence>
<evidence type="ECO:0000313" key="7">
    <source>
        <dbReference type="Proteomes" id="UP001190700"/>
    </source>
</evidence>
<dbReference type="InterPro" id="IPR013083">
    <property type="entry name" value="Znf_RING/FYVE/PHD"/>
</dbReference>
<dbReference type="InterPro" id="IPR008984">
    <property type="entry name" value="SMAD_FHA_dom_sf"/>
</dbReference>
<dbReference type="InterPro" id="IPR017907">
    <property type="entry name" value="Znf_RING_CS"/>
</dbReference>
<organism evidence="6 7">
    <name type="scientific">Cymbomonas tetramitiformis</name>
    <dbReference type="NCBI Taxonomy" id="36881"/>
    <lineage>
        <taxon>Eukaryota</taxon>
        <taxon>Viridiplantae</taxon>
        <taxon>Chlorophyta</taxon>
        <taxon>Pyramimonadophyceae</taxon>
        <taxon>Pyramimonadales</taxon>
        <taxon>Pyramimonadaceae</taxon>
        <taxon>Cymbomonas</taxon>
    </lineage>
</organism>
<keyword evidence="7" id="KW-1185">Reference proteome</keyword>
<gene>
    <name evidence="6" type="ORF">CYMTET_5548</name>
</gene>